<sequence>MMYTPSSPEASDVEEVMEEEFEALPRSLKRKIDEAFDRAVREAAGSAPKAAEHPDRINQGKGKGAESKSNEEDLGGGFLPPEDDDMGGGGFIPMDTDEDGGGFIPADGKGSVDEDSAEPRTHIPLSLIPRALQILDLPQDVDVLTIFENAASGWSGQKVGEEDAVSRKDWRAVCAVLFEDPRDTGVKDDSLSPPPSSNGDPTGDRDGRDEMDEDDEEDEDAYAQSDDSEGEEDEADSDYGGGGAGKAVKRTTRSRGKARELSPDEDASGSGFITLTSRQKKECKAAFALFFPDVPENELSEQRLKIKEVADAAKTLKERMTTEEIVEMLEYFSTSPDKTMSLADFEQMCMRTGLA</sequence>
<feature type="region of interest" description="Disordered" evidence="1">
    <location>
        <begin position="181"/>
        <end position="272"/>
    </location>
</feature>
<dbReference type="OrthoDB" id="2530165at2759"/>
<dbReference type="InterPro" id="IPR011992">
    <property type="entry name" value="EF-hand-dom_pair"/>
</dbReference>
<evidence type="ECO:0000313" key="2">
    <source>
        <dbReference type="EMBL" id="KIO25201.1"/>
    </source>
</evidence>
<evidence type="ECO:0008006" key="4">
    <source>
        <dbReference type="Google" id="ProtNLM"/>
    </source>
</evidence>
<name>A0A0C3QG28_9AGAM</name>
<reference evidence="2 3" key="1">
    <citation type="submission" date="2014-04" db="EMBL/GenBank/DDBJ databases">
        <authorList>
            <consortium name="DOE Joint Genome Institute"/>
            <person name="Kuo A."/>
            <person name="Girlanda M."/>
            <person name="Perotto S."/>
            <person name="Kohler A."/>
            <person name="Nagy L.G."/>
            <person name="Floudas D."/>
            <person name="Copeland A."/>
            <person name="Barry K.W."/>
            <person name="Cichocki N."/>
            <person name="Veneault-Fourrey C."/>
            <person name="LaButti K."/>
            <person name="Lindquist E.A."/>
            <person name="Lipzen A."/>
            <person name="Lundell T."/>
            <person name="Morin E."/>
            <person name="Murat C."/>
            <person name="Sun H."/>
            <person name="Tunlid A."/>
            <person name="Henrissat B."/>
            <person name="Grigoriev I.V."/>
            <person name="Hibbett D.S."/>
            <person name="Martin F."/>
            <person name="Nordberg H.P."/>
            <person name="Cantor M.N."/>
            <person name="Hua S.X."/>
        </authorList>
    </citation>
    <scope>NUCLEOTIDE SEQUENCE [LARGE SCALE GENOMIC DNA]</scope>
    <source>
        <strain evidence="2 3">MUT 4182</strain>
    </source>
</reference>
<organism evidence="2 3">
    <name type="scientific">Tulasnella calospora MUT 4182</name>
    <dbReference type="NCBI Taxonomy" id="1051891"/>
    <lineage>
        <taxon>Eukaryota</taxon>
        <taxon>Fungi</taxon>
        <taxon>Dikarya</taxon>
        <taxon>Basidiomycota</taxon>
        <taxon>Agaricomycotina</taxon>
        <taxon>Agaricomycetes</taxon>
        <taxon>Cantharellales</taxon>
        <taxon>Tulasnellaceae</taxon>
        <taxon>Tulasnella</taxon>
    </lineage>
</organism>
<feature type="region of interest" description="Disordered" evidence="1">
    <location>
        <begin position="40"/>
        <end position="118"/>
    </location>
</feature>
<evidence type="ECO:0000256" key="1">
    <source>
        <dbReference type="SAM" id="MobiDB-lite"/>
    </source>
</evidence>
<feature type="compositionally biased region" description="Basic and acidic residues" evidence="1">
    <location>
        <begin position="181"/>
        <end position="190"/>
    </location>
</feature>
<dbReference type="HOGENOM" id="CLU_047855_0_0_1"/>
<dbReference type="Gene3D" id="1.10.238.10">
    <property type="entry name" value="EF-hand"/>
    <property type="match status" value="1"/>
</dbReference>
<dbReference type="AlphaFoldDB" id="A0A0C3QG28"/>
<protein>
    <recommendedName>
        <fullName evidence="4">EF-hand domain-containing protein</fullName>
    </recommendedName>
</protein>
<feature type="compositionally biased region" description="Basic and acidic residues" evidence="1">
    <location>
        <begin position="50"/>
        <end position="71"/>
    </location>
</feature>
<gene>
    <name evidence="2" type="ORF">M407DRAFT_244143</name>
</gene>
<accession>A0A0C3QG28</accession>
<dbReference type="SUPFAM" id="SSF47473">
    <property type="entry name" value="EF-hand"/>
    <property type="match status" value="1"/>
</dbReference>
<feature type="compositionally biased region" description="Acidic residues" evidence="1">
    <location>
        <begin position="209"/>
        <end position="237"/>
    </location>
</feature>
<evidence type="ECO:0000313" key="3">
    <source>
        <dbReference type="Proteomes" id="UP000054248"/>
    </source>
</evidence>
<reference evidence="3" key="2">
    <citation type="submission" date="2015-01" db="EMBL/GenBank/DDBJ databases">
        <title>Evolutionary Origins and Diversification of the Mycorrhizal Mutualists.</title>
        <authorList>
            <consortium name="DOE Joint Genome Institute"/>
            <consortium name="Mycorrhizal Genomics Consortium"/>
            <person name="Kohler A."/>
            <person name="Kuo A."/>
            <person name="Nagy L.G."/>
            <person name="Floudas D."/>
            <person name="Copeland A."/>
            <person name="Barry K.W."/>
            <person name="Cichocki N."/>
            <person name="Veneault-Fourrey C."/>
            <person name="LaButti K."/>
            <person name="Lindquist E.A."/>
            <person name="Lipzen A."/>
            <person name="Lundell T."/>
            <person name="Morin E."/>
            <person name="Murat C."/>
            <person name="Riley R."/>
            <person name="Ohm R."/>
            <person name="Sun H."/>
            <person name="Tunlid A."/>
            <person name="Henrissat B."/>
            <person name="Grigoriev I.V."/>
            <person name="Hibbett D.S."/>
            <person name="Martin F."/>
        </authorList>
    </citation>
    <scope>NUCLEOTIDE SEQUENCE [LARGE SCALE GENOMIC DNA]</scope>
    <source>
        <strain evidence="3">MUT 4182</strain>
    </source>
</reference>
<dbReference type="Proteomes" id="UP000054248">
    <property type="component" value="Unassembled WGS sequence"/>
</dbReference>
<feature type="region of interest" description="Disordered" evidence="1">
    <location>
        <begin position="1"/>
        <end position="21"/>
    </location>
</feature>
<feature type="compositionally biased region" description="Acidic residues" evidence="1">
    <location>
        <begin position="11"/>
        <end position="21"/>
    </location>
</feature>
<dbReference type="EMBL" id="KN823046">
    <property type="protein sequence ID" value="KIO25201.1"/>
    <property type="molecule type" value="Genomic_DNA"/>
</dbReference>
<keyword evidence="3" id="KW-1185">Reference proteome</keyword>
<proteinExistence type="predicted"/>
<feature type="compositionally biased region" description="Basic residues" evidence="1">
    <location>
        <begin position="247"/>
        <end position="256"/>
    </location>
</feature>